<evidence type="ECO:0000256" key="1">
    <source>
        <dbReference type="SAM" id="Phobius"/>
    </source>
</evidence>
<feature type="domain" description="EamA" evidence="2">
    <location>
        <begin position="2"/>
        <end position="130"/>
    </location>
</feature>
<comment type="caution">
    <text evidence="3">The sequence shown here is derived from an EMBL/GenBank/DDBJ whole genome shotgun (WGS) entry which is preliminary data.</text>
</comment>
<evidence type="ECO:0000259" key="2">
    <source>
        <dbReference type="Pfam" id="PF00892"/>
    </source>
</evidence>
<dbReference type="GO" id="GO:0016020">
    <property type="term" value="C:membrane"/>
    <property type="evidence" value="ECO:0007669"/>
    <property type="project" value="InterPro"/>
</dbReference>
<feature type="transmembrane region" description="Helical" evidence="1">
    <location>
        <begin position="113"/>
        <end position="131"/>
    </location>
</feature>
<feature type="transmembrane region" description="Helical" evidence="1">
    <location>
        <begin position="240"/>
        <end position="261"/>
    </location>
</feature>
<keyword evidence="1" id="KW-1133">Transmembrane helix</keyword>
<evidence type="ECO:0000313" key="4">
    <source>
        <dbReference type="Proteomes" id="UP000034581"/>
    </source>
</evidence>
<feature type="transmembrane region" description="Helical" evidence="1">
    <location>
        <begin position="178"/>
        <end position="198"/>
    </location>
</feature>
<dbReference type="EMBL" id="LBQB01000007">
    <property type="protein sequence ID" value="KKP69316.1"/>
    <property type="molecule type" value="Genomic_DNA"/>
</dbReference>
<feature type="transmembrane region" description="Helical" evidence="1">
    <location>
        <begin position="268"/>
        <end position="285"/>
    </location>
</feature>
<dbReference type="Pfam" id="PF00892">
    <property type="entry name" value="EamA"/>
    <property type="match status" value="2"/>
</dbReference>
<feature type="transmembrane region" description="Helical" evidence="1">
    <location>
        <begin position="151"/>
        <end position="172"/>
    </location>
</feature>
<feature type="transmembrane region" description="Helical" evidence="1">
    <location>
        <begin position="56"/>
        <end position="77"/>
    </location>
</feature>
<keyword evidence="1" id="KW-0812">Transmembrane</keyword>
<organism evidence="3 4">
    <name type="scientific">candidate division CPR3 bacterium GW2011_GWF2_35_18</name>
    <dbReference type="NCBI Taxonomy" id="1618350"/>
    <lineage>
        <taxon>Bacteria</taxon>
        <taxon>Bacteria division CPR3</taxon>
    </lineage>
</organism>
<dbReference type="PANTHER" id="PTHR22911:SF137">
    <property type="entry name" value="SOLUTE CARRIER FAMILY 35 MEMBER G2-RELATED"/>
    <property type="match status" value="1"/>
</dbReference>
<dbReference type="STRING" id="1618350.UR67_C0007G0021"/>
<accession>A0A0G0BZM6</accession>
<protein>
    <recommendedName>
        <fullName evidence="2">EamA domain-containing protein</fullName>
    </recommendedName>
</protein>
<dbReference type="InterPro" id="IPR037185">
    <property type="entry name" value="EmrE-like"/>
</dbReference>
<gene>
    <name evidence="3" type="ORF">UR67_C0007G0021</name>
</gene>
<dbReference type="AlphaFoldDB" id="A0A0G0BZM6"/>
<dbReference type="Proteomes" id="UP000034581">
    <property type="component" value="Unassembled WGS sequence"/>
</dbReference>
<sequence>MWLILSLCSAVFFSLSTFFIKKGYSHLSVLKTMLIESIISLLVMCIYLILRQNFQVEGVFLVFLWTIPAYVGYYLYLKAYEKSGLALTSSIISTTPIFLAILAYFIWGQQVSLLGAILIITTVVGVVLIGLTPTELKSLSKLRPFKLEKIVIWSLIGLFANLLMDLVAGKVFSFSTPTTYLILLVPSEVLFVGFMSFIKRENINFLNMKLSNLVNTILGTTFMAIATIFFFEAFTIGKLAYVSALTSTDVILSVFLGVFFLKEKISRLQTVGIVIVTIGVIIFSFV</sequence>
<keyword evidence="1" id="KW-0472">Membrane</keyword>
<evidence type="ECO:0000313" key="3">
    <source>
        <dbReference type="EMBL" id="KKP69316.1"/>
    </source>
</evidence>
<dbReference type="Gene3D" id="1.10.3730.20">
    <property type="match status" value="1"/>
</dbReference>
<feature type="transmembrane region" description="Helical" evidence="1">
    <location>
        <begin position="84"/>
        <end position="107"/>
    </location>
</feature>
<reference evidence="3 4" key="1">
    <citation type="journal article" date="2015" name="Nature">
        <title>rRNA introns, odd ribosomes, and small enigmatic genomes across a large radiation of phyla.</title>
        <authorList>
            <person name="Brown C.T."/>
            <person name="Hug L.A."/>
            <person name="Thomas B.C."/>
            <person name="Sharon I."/>
            <person name="Castelle C.J."/>
            <person name="Singh A."/>
            <person name="Wilkins M.J."/>
            <person name="Williams K.H."/>
            <person name="Banfield J.F."/>
        </authorList>
    </citation>
    <scope>NUCLEOTIDE SEQUENCE [LARGE SCALE GENOMIC DNA]</scope>
</reference>
<dbReference type="PANTHER" id="PTHR22911">
    <property type="entry name" value="ACYL-MALONYL CONDENSING ENZYME-RELATED"/>
    <property type="match status" value="1"/>
</dbReference>
<feature type="domain" description="EamA" evidence="2">
    <location>
        <begin position="151"/>
        <end position="284"/>
    </location>
</feature>
<dbReference type="SUPFAM" id="SSF103481">
    <property type="entry name" value="Multidrug resistance efflux transporter EmrE"/>
    <property type="match status" value="2"/>
</dbReference>
<feature type="transmembrane region" description="Helical" evidence="1">
    <location>
        <begin position="29"/>
        <end position="50"/>
    </location>
</feature>
<dbReference type="InterPro" id="IPR000620">
    <property type="entry name" value="EamA_dom"/>
</dbReference>
<feature type="transmembrane region" description="Helical" evidence="1">
    <location>
        <begin position="210"/>
        <end position="234"/>
    </location>
</feature>
<name>A0A0G0BZM6_UNCC3</name>
<proteinExistence type="predicted"/>